<sequence>MTEINNVNFKEGKYKETLEKVFKEYLESRKFAHNNSKPVTLMDMATINMKELRKLGLLDDMEVSDEINACSVEVKVDVEGRMEDWLLLFKNETHNHPTEIEPYGGAHTCIGGGIRDPLSSRAFVHQAMRITGAKDPRTKLENTLEGKLPQRKICQSAMEGYSDYGNQIGLAGGLVKEIYHDGYEAKRMELGALVAGVPKKWVRRENPNPTDLIVLLGARTGRDGLGAAVGSSNVQDKSSLETAGAEVQKGNPLAERNIMRLFRDEKATRLIKKCNDFGAGGVAVAIGELANGLVIDLDSVPLKYKGLHGGEIALSESQERMAVVIEKKDIDEFLDLAEKENIEATIVAEVFEEPRMKMIWRGKEIINLSREFLDSNGARKQVDININSPKEIDYLFNNNIDEKSNIEDNIKKIVTDIRYASQKGLIKNFDNSIGKGTVLSQLGGKNKITSQEGMVAKFPVLNKNTTSCSIMTYGYDPYLAEKSQFHGGYYAVIESLAKVVALGGDYKKARLSFQEFFERLDKNPDKWSKPVSSLLGAYKAMKDLNIPAIGGKDSMSGTYEDITVPPTLISFAVTKEDVNNIVSRELKSENSTIILVEIPLLENELLNIEILKEKYEEIKELVNKGHILSASTISSGGIGKALVEMAMGNNIGIEIEDNIKDKLFKNLFGSIIIEVDNSNVATIGKIGEVIGHTNNSSLININNEKILIDILKEESLKVLNDIYPLEEAKEDREKLDLNYKINKFEEAVEKEAKVLIPVLPGTNGEYDLERTFLKAGAKVEKIVFNTLTKELVEKSFIELREAIERNNILAFANGALMGEELESNGKLIEIILSQESIKEAVEDLIKNRKGLVIGLGAGFTGLVNSGLIEFGEIKKGSSIEIAKNEFDGFISDLADVKLVSKNSPWLSKMEVGDVYTAPVATRQGRILLGNARENLIKNNQIITVTSKNLFNSELSIDGLISPCGRVIGLIGLIDRIEEGLFINNNIKGYSKIIESGVNYFNK</sequence>
<gene>
    <name evidence="1" type="ORF">JFY71_00205</name>
</gene>
<keyword evidence="2" id="KW-1185">Reference proteome</keyword>
<reference evidence="1 2" key="1">
    <citation type="journal article" date="2022" name="Int. J. Syst. Evol. Microbiol.">
        <title>Miniphocaeibacter halophilus sp. nov., an ammonium-tolerant acetate-producing bacterium isolated from a biogas system.</title>
        <authorList>
            <person name="Schnurer A."/>
            <person name="Singh A."/>
            <person name="Bi S."/>
            <person name="Qiao W."/>
            <person name="Westerholm M."/>
        </authorList>
    </citation>
    <scope>NUCLEOTIDE SEQUENCE [LARGE SCALE GENOMIC DNA]</scope>
    <source>
        <strain evidence="1 2">AMB_01</strain>
    </source>
</reference>
<protein>
    <submittedName>
        <fullName evidence="1">Phosphoribosylformylglycinamidine synthase</fullName>
        <ecNumber evidence="1">6.3.5.3</ecNumber>
    </submittedName>
</protein>
<evidence type="ECO:0000313" key="1">
    <source>
        <dbReference type="EMBL" id="QQK07995.1"/>
    </source>
</evidence>
<proteinExistence type="predicted"/>
<organism evidence="1 2">
    <name type="scientific">Miniphocaeibacter halophilus</name>
    <dbReference type="NCBI Taxonomy" id="2931922"/>
    <lineage>
        <taxon>Bacteria</taxon>
        <taxon>Bacillati</taxon>
        <taxon>Bacillota</taxon>
        <taxon>Tissierellia</taxon>
        <taxon>Tissierellales</taxon>
        <taxon>Peptoniphilaceae</taxon>
        <taxon>Miniphocaeibacter</taxon>
    </lineage>
</organism>
<dbReference type="EC" id="6.3.5.3" evidence="1"/>
<dbReference type="EMBL" id="CP066744">
    <property type="protein sequence ID" value="QQK07995.1"/>
    <property type="molecule type" value="Genomic_DNA"/>
</dbReference>
<evidence type="ECO:0000313" key="2">
    <source>
        <dbReference type="Proteomes" id="UP000595814"/>
    </source>
</evidence>
<accession>A0AC61MTL3</accession>
<dbReference type="Proteomes" id="UP000595814">
    <property type="component" value="Chromosome"/>
</dbReference>
<keyword evidence="1" id="KW-0436">Ligase</keyword>
<name>A0AC61MTL3_9FIRM</name>